<keyword evidence="1" id="KW-1133">Transmembrane helix</keyword>
<dbReference type="Proteomes" id="UP000055136">
    <property type="component" value="Chromosome"/>
</dbReference>
<sequence>MSVRYRQERQFGAVLAIIFAAVGLWPLLHAQAPAWGWVGISAALLLVAGLAPAVLSPVVKIWLKIGHIIAVINTWLLLAIAFFLLITPLALLFRLFGRDLLALRVKKKDSYWLAHDKRWSPDSFKNQF</sequence>
<organism evidence="2 3">
    <name type="scientific">Candidatus Tenderia electrophaga</name>
    <dbReference type="NCBI Taxonomy" id="1748243"/>
    <lineage>
        <taxon>Bacteria</taxon>
        <taxon>Pseudomonadati</taxon>
        <taxon>Pseudomonadota</taxon>
        <taxon>Gammaproteobacteria</taxon>
        <taxon>Candidatus Tenderiales</taxon>
        <taxon>Candidatus Tenderiaceae</taxon>
        <taxon>Candidatus Tenderia</taxon>
    </lineage>
</organism>
<dbReference type="Pfam" id="PF19588">
    <property type="entry name" value="SxtJ"/>
    <property type="match status" value="1"/>
</dbReference>
<keyword evidence="1" id="KW-0472">Membrane</keyword>
<evidence type="ECO:0008006" key="4">
    <source>
        <dbReference type="Google" id="ProtNLM"/>
    </source>
</evidence>
<feature type="transmembrane region" description="Helical" evidence="1">
    <location>
        <begin position="12"/>
        <end position="28"/>
    </location>
</feature>
<proteinExistence type="predicted"/>
<evidence type="ECO:0000313" key="3">
    <source>
        <dbReference type="Proteomes" id="UP000055136"/>
    </source>
</evidence>
<accession>A0A0S2TDW0</accession>
<dbReference type="KEGG" id="tee:Tel_09390"/>
<reference evidence="2" key="1">
    <citation type="submission" date="2015-10" db="EMBL/GenBank/DDBJ databases">
        <title>Description of Candidatus Tenderia electrophaga gen. nov, sp. nov., an Uncultivated Electroautotroph from a Biocathode Enrichment.</title>
        <authorList>
            <person name="Eddie B.J."/>
            <person name="Malanoski A.P."/>
            <person name="Wang Z."/>
            <person name="Hall R.J."/>
            <person name="Oh S.D."/>
            <person name="Heiner C."/>
            <person name="Lin B."/>
            <person name="Strycharz-Glaven S.M."/>
        </authorList>
    </citation>
    <scope>NUCLEOTIDE SEQUENCE [LARGE SCALE GENOMIC DNA]</scope>
    <source>
        <strain evidence="2">NRL1</strain>
    </source>
</reference>
<protein>
    <recommendedName>
        <fullName evidence="4">SxtJ</fullName>
    </recommendedName>
</protein>
<keyword evidence="1" id="KW-0812">Transmembrane</keyword>
<gene>
    <name evidence="2" type="ORF">Tel_09390</name>
</gene>
<feature type="transmembrane region" description="Helical" evidence="1">
    <location>
        <begin position="75"/>
        <end position="96"/>
    </location>
</feature>
<evidence type="ECO:0000313" key="2">
    <source>
        <dbReference type="EMBL" id="ALP53350.1"/>
    </source>
</evidence>
<feature type="transmembrane region" description="Helical" evidence="1">
    <location>
        <begin position="34"/>
        <end position="63"/>
    </location>
</feature>
<dbReference type="EMBL" id="CP013099">
    <property type="protein sequence ID" value="ALP53350.1"/>
    <property type="molecule type" value="Genomic_DNA"/>
</dbReference>
<name>A0A0S2TDW0_9GAMM</name>
<evidence type="ECO:0000256" key="1">
    <source>
        <dbReference type="SAM" id="Phobius"/>
    </source>
</evidence>
<dbReference type="STRING" id="1748243.Tel_09390"/>
<dbReference type="InterPro" id="IPR045781">
    <property type="entry name" value="SxtJ"/>
</dbReference>
<dbReference type="AlphaFoldDB" id="A0A0S2TDW0"/>
<keyword evidence="3" id="KW-1185">Reference proteome</keyword>